<comment type="caution">
    <text evidence="3">The sequence shown here is derived from an EMBL/GenBank/DDBJ whole genome shotgun (WGS) entry which is preliminary data.</text>
</comment>
<dbReference type="AlphaFoldDB" id="A0A7V2AZJ1"/>
<reference evidence="3" key="1">
    <citation type="journal article" date="2020" name="mSystems">
        <title>Genome- and Community-Level Interaction Insights into Carbon Utilization and Element Cycling Functions of Hydrothermarchaeota in Hydrothermal Sediment.</title>
        <authorList>
            <person name="Zhou Z."/>
            <person name="Liu Y."/>
            <person name="Xu W."/>
            <person name="Pan J."/>
            <person name="Luo Z.H."/>
            <person name="Li M."/>
        </authorList>
    </citation>
    <scope>NUCLEOTIDE SEQUENCE [LARGE SCALE GENOMIC DNA]</scope>
    <source>
        <strain evidence="3">SpSt-143</strain>
    </source>
</reference>
<accession>A0A7V2AZJ1</accession>
<name>A0A7V2AZJ1_RHOMR</name>
<feature type="signal peptide" evidence="1">
    <location>
        <begin position="1"/>
        <end position="22"/>
    </location>
</feature>
<dbReference type="Gene3D" id="2.60.40.4070">
    <property type="match status" value="1"/>
</dbReference>
<dbReference type="Pfam" id="PF18962">
    <property type="entry name" value="Por_Secre_tail"/>
    <property type="match status" value="1"/>
</dbReference>
<evidence type="ECO:0000313" key="3">
    <source>
        <dbReference type="EMBL" id="HER95515.1"/>
    </source>
</evidence>
<dbReference type="InterPro" id="IPR026444">
    <property type="entry name" value="Secre_tail"/>
</dbReference>
<feature type="chain" id="PRO_5030550027" evidence="1">
    <location>
        <begin position="23"/>
        <end position="847"/>
    </location>
</feature>
<evidence type="ECO:0000256" key="1">
    <source>
        <dbReference type="SAM" id="SignalP"/>
    </source>
</evidence>
<gene>
    <name evidence="3" type="ORF">ENO59_03220</name>
</gene>
<evidence type="ECO:0000259" key="2">
    <source>
        <dbReference type="Pfam" id="PF18962"/>
    </source>
</evidence>
<feature type="domain" description="Secretion system C-terminal sorting" evidence="2">
    <location>
        <begin position="769"/>
        <end position="843"/>
    </location>
</feature>
<proteinExistence type="predicted"/>
<protein>
    <submittedName>
        <fullName evidence="3">T9SS type A sorting domain-containing protein</fullName>
    </submittedName>
</protein>
<sequence length="847" mass="88485">MKTMITIIGCGLLMLGPMSALAQQAGDYRSATNGNWSDAATWEVFDGATWSAATNAPVGSEHITVGHTVTIDVPVTISGYLKVESGGEVTVGSGSLSFGEGSVYEHARDGGSVPLADWGEGSTVVFSGITANAPANRGQDYYHLVLNTPGLTANRDLGLHGRRIRGDIRVLSTGSGRWQLVGGVSDTVWVFGDVVVEGGQFTVQGTSSATHVVVEHYGDVVVRGGNFSIARGSQGGVGTTKWVLHEGDFWMSNAQTQNSNPTVGNAKFVFAKAGVQRLVLGEGNTISQLPVEVLGGTTLDMGLSELGGSGIFVLNDSATLATAHPEGVAGALKTTGLVQLSNRAGFVFNGQEAQVVGALLPDTVAFLGIANPVGVSVADTHYVDALQVGAGAKLIVEGLGVLRVKEGEVLGYVVNQGALEAEAVLSFGEGSVYEHARDGGSVPLADWGEGSTVVFSGITANAPANRGQDYYHLVLNTPGLTANRDLGLHGRRIRGDIRVLSTGSGRWQLVGGVSDTVWVFGDVVVEGGQFTVQGTSSATHVVVEHYGDVVVRGGNFSIARGSQGGVGTTKWVLHEGDFWMSNAQTQNSNPTVGNAKFVFAKAGVQRLVLGEGNTISQLPVEVLGGTTLDMGLSELGGSGIFVLNDSATLATAHPEGVAGALKTTGTVTLSSAANFVFNGTVAQETSTLMPTVVNDLVIDNEAGVKLSQETTINGVLRLVAGEFDNTIPFTLGPNGTISYEGGRLKVPFPPVATERTQEIPTQFALYTGYPNPFAHATNIRYDVAEPSRVIIKIYDVTGREVAELVHRDHLPGTYTVQWRPEGLASGLYYCQLNAGTFQAVRTLVLTK</sequence>
<organism evidence="3">
    <name type="scientific">Rhodothermus marinus</name>
    <name type="common">Rhodothermus obamensis</name>
    <dbReference type="NCBI Taxonomy" id="29549"/>
    <lineage>
        <taxon>Bacteria</taxon>
        <taxon>Pseudomonadati</taxon>
        <taxon>Rhodothermota</taxon>
        <taxon>Rhodothermia</taxon>
        <taxon>Rhodothermales</taxon>
        <taxon>Rhodothermaceae</taxon>
        <taxon>Rhodothermus</taxon>
    </lineage>
</organism>
<dbReference type="NCBIfam" id="TIGR04183">
    <property type="entry name" value="Por_Secre_tail"/>
    <property type="match status" value="1"/>
</dbReference>
<keyword evidence="1" id="KW-0732">Signal</keyword>
<dbReference type="EMBL" id="DSGB01000003">
    <property type="protein sequence ID" value="HER95515.1"/>
    <property type="molecule type" value="Genomic_DNA"/>
</dbReference>